<evidence type="ECO:0000256" key="2">
    <source>
        <dbReference type="SAM" id="MobiDB-lite"/>
    </source>
</evidence>
<dbReference type="Pfam" id="PF07506">
    <property type="entry name" value="RepB"/>
    <property type="match status" value="1"/>
</dbReference>
<dbReference type="SUPFAM" id="SSF109709">
    <property type="entry name" value="KorB DNA-binding domain-like"/>
    <property type="match status" value="1"/>
</dbReference>
<feature type="region of interest" description="Disordered" evidence="2">
    <location>
        <begin position="269"/>
        <end position="288"/>
    </location>
</feature>
<dbReference type="Gene3D" id="3.90.1530.30">
    <property type="match status" value="1"/>
</dbReference>
<gene>
    <name evidence="4" type="ORF">J2Z75_003424</name>
</gene>
<dbReference type="Pfam" id="PF02195">
    <property type="entry name" value="ParB_N"/>
    <property type="match status" value="1"/>
</dbReference>
<feature type="compositionally biased region" description="Basic and acidic residues" evidence="2">
    <location>
        <begin position="269"/>
        <end position="278"/>
    </location>
</feature>
<dbReference type="Proteomes" id="UP000823786">
    <property type="component" value="Unassembled WGS sequence"/>
</dbReference>
<dbReference type="EMBL" id="JAGGJV010000006">
    <property type="protein sequence ID" value="MBP1859903.1"/>
    <property type="molecule type" value="Genomic_DNA"/>
</dbReference>
<evidence type="ECO:0000313" key="5">
    <source>
        <dbReference type="Proteomes" id="UP000823786"/>
    </source>
</evidence>
<feature type="domain" description="ParB-like N-terminal" evidence="3">
    <location>
        <begin position="67"/>
        <end position="159"/>
    </location>
</feature>
<dbReference type="InterPro" id="IPR017819">
    <property type="entry name" value="Plasmid_partition_RepB"/>
</dbReference>
<dbReference type="RefSeq" id="WP_209853937.1">
    <property type="nucleotide sequence ID" value="NZ_JAGGJV010000006.1"/>
</dbReference>
<dbReference type="InterPro" id="IPR011111">
    <property type="entry name" value="Plasmid_RepB"/>
</dbReference>
<dbReference type="CDD" id="cd16405">
    <property type="entry name" value="RepB_like_N"/>
    <property type="match status" value="1"/>
</dbReference>
<comment type="caution">
    <text evidence="4">The sequence shown here is derived from an EMBL/GenBank/DDBJ whole genome shotgun (WGS) entry which is preliminary data.</text>
</comment>
<name>A0ABS4EPN1_9HYPH</name>
<accession>A0ABS4EPN1</accession>
<evidence type="ECO:0000259" key="3">
    <source>
        <dbReference type="SMART" id="SM00470"/>
    </source>
</evidence>
<proteinExistence type="inferred from homology"/>
<reference evidence="4 5" key="1">
    <citation type="submission" date="2021-03" db="EMBL/GenBank/DDBJ databases">
        <title>Genomic Encyclopedia of Type Strains, Phase IV (KMG-IV): sequencing the most valuable type-strain genomes for metagenomic binning, comparative biology and taxonomic classification.</title>
        <authorList>
            <person name="Goeker M."/>
        </authorList>
    </citation>
    <scope>NUCLEOTIDE SEQUENCE [LARGE SCALE GENOMIC DNA]</scope>
    <source>
        <strain evidence="4 5">DSM 26427</strain>
    </source>
</reference>
<sequence>MSRKDTVNTLFMRKPEGSPPVAGVEKNTDRVRTGAISAMGASLQEMTEGARSAAKLQEQLASGSSVVDLDPALIDHSSVSDRISITVDPGFEALVDSMRENGQQVPILVRPQLASPGRFQVAYGRRRLRAAAQLGRTVRAIVQTLTDNELVIAQGKENLDRQDLSYIEKAQFARRLEDGGYDRATIMAALSTDKGDLSRYISIARSIPEYLVQAIGPAPKAGRARWAALVDRAERKQHMLDALITDAEFLSADSDTRFGRIFEMLGGEPAKRKPKAQEWRSPQGRKAARIERDDIQTRIVFDERQVPEFGGYLADRLDDLYAEFTASRKQGGRH</sequence>
<protein>
    <submittedName>
        <fullName evidence="4">ParB family chromosome partitioning protein</fullName>
    </submittedName>
</protein>
<dbReference type="PANTHER" id="PTHR33375">
    <property type="entry name" value="CHROMOSOME-PARTITIONING PROTEIN PARB-RELATED"/>
    <property type="match status" value="1"/>
</dbReference>
<dbReference type="PANTHER" id="PTHR33375:SF1">
    <property type="entry name" value="CHROMOSOME-PARTITIONING PROTEIN PARB-RELATED"/>
    <property type="match status" value="1"/>
</dbReference>
<dbReference type="InterPro" id="IPR050336">
    <property type="entry name" value="Chromosome_partition/occlusion"/>
</dbReference>
<dbReference type="NCBIfam" id="TIGR00180">
    <property type="entry name" value="parB_part"/>
    <property type="match status" value="1"/>
</dbReference>
<dbReference type="SUPFAM" id="SSF110849">
    <property type="entry name" value="ParB/Sulfiredoxin"/>
    <property type="match status" value="1"/>
</dbReference>
<comment type="similarity">
    <text evidence="1">Belongs to the ParB family.</text>
</comment>
<evidence type="ECO:0000313" key="4">
    <source>
        <dbReference type="EMBL" id="MBP1859903.1"/>
    </source>
</evidence>
<keyword evidence="5" id="KW-1185">Reference proteome</keyword>
<evidence type="ECO:0000256" key="1">
    <source>
        <dbReference type="ARBA" id="ARBA00006295"/>
    </source>
</evidence>
<organism evidence="4 5">
    <name type="scientific">Rhizobium herbae</name>
    <dbReference type="NCBI Taxonomy" id="508661"/>
    <lineage>
        <taxon>Bacteria</taxon>
        <taxon>Pseudomonadati</taxon>
        <taxon>Pseudomonadota</taxon>
        <taxon>Alphaproteobacteria</taxon>
        <taxon>Hyphomicrobiales</taxon>
        <taxon>Rhizobiaceae</taxon>
        <taxon>Rhizobium/Agrobacterium group</taxon>
        <taxon>Rhizobium</taxon>
    </lineage>
</organism>
<dbReference type="InterPro" id="IPR036086">
    <property type="entry name" value="ParB/Sulfiredoxin_sf"/>
</dbReference>
<dbReference type="InterPro" id="IPR004437">
    <property type="entry name" value="ParB/RepB/Spo0J"/>
</dbReference>
<dbReference type="InterPro" id="IPR037972">
    <property type="entry name" value="RepB_N"/>
</dbReference>
<dbReference type="SMART" id="SM00470">
    <property type="entry name" value="ParB"/>
    <property type="match status" value="1"/>
</dbReference>
<dbReference type="InterPro" id="IPR003115">
    <property type="entry name" value="ParB_N"/>
</dbReference>
<feature type="region of interest" description="Disordered" evidence="2">
    <location>
        <begin position="1"/>
        <end position="25"/>
    </location>
</feature>
<dbReference type="NCBIfam" id="TIGR03454">
    <property type="entry name" value="partition_RepB"/>
    <property type="match status" value="1"/>
</dbReference>
<dbReference type="Gene3D" id="1.10.10.2830">
    <property type="match status" value="1"/>
</dbReference>